<evidence type="ECO:0000256" key="3">
    <source>
        <dbReference type="ARBA" id="ARBA00022483"/>
    </source>
</evidence>
<evidence type="ECO:0000256" key="5">
    <source>
        <dbReference type="SAM" id="MobiDB-lite"/>
    </source>
</evidence>
<dbReference type="PANTHER" id="PTHR12100:SF0">
    <property type="entry name" value="EXOCYST COMPLEX COMPONENT 5"/>
    <property type="match status" value="1"/>
</dbReference>
<dbReference type="Pfam" id="PF07393">
    <property type="entry name" value="Sec10_HB"/>
    <property type="match status" value="1"/>
</dbReference>
<dbReference type="Proteomes" id="UP000054845">
    <property type="component" value="Unassembled WGS sequence"/>
</dbReference>
<dbReference type="STRING" id="401625.A0A0P1BAA6"/>
<dbReference type="Pfam" id="PF20667">
    <property type="entry name" value="Sec10_N"/>
    <property type="match status" value="1"/>
</dbReference>
<organism evidence="8 9">
    <name type="scientific">Ceraceosorus bombacis</name>
    <dbReference type="NCBI Taxonomy" id="401625"/>
    <lineage>
        <taxon>Eukaryota</taxon>
        <taxon>Fungi</taxon>
        <taxon>Dikarya</taxon>
        <taxon>Basidiomycota</taxon>
        <taxon>Ustilaginomycotina</taxon>
        <taxon>Exobasidiomycetes</taxon>
        <taxon>Ceraceosorales</taxon>
        <taxon>Ceraceosoraceae</taxon>
        <taxon>Ceraceosorus</taxon>
    </lineage>
</organism>
<feature type="domain" description="Exocyst complex component Sec10 N-terminal" evidence="7">
    <location>
        <begin position="99"/>
        <end position="212"/>
    </location>
</feature>
<dbReference type="InterPro" id="IPR009976">
    <property type="entry name" value="Sec10-like"/>
</dbReference>
<dbReference type="OrthoDB" id="125856at2759"/>
<evidence type="ECO:0000256" key="4">
    <source>
        <dbReference type="ARBA" id="ARBA00023054"/>
    </source>
</evidence>
<comment type="similarity">
    <text evidence="1">Belongs to the SEC10 family.</text>
</comment>
<keyword evidence="4" id="KW-0175">Coiled coil</keyword>
<sequence>MDIHRTSSPRPGARRAAPALPASPGRPGSPSLGASVDHGASGSSHRPSGSGNIFYNSSVDEFCQIKTFDTPNYSTKDLLAGLSDKLITQSKANPGPFNPRPFIRTYESAVDSLLQLRSTITAQESQLASTVQVSESAYAAKLKDLSSNFDSVSTSFTGLEDRFADVGRTALQIGEQLQTIDRLRTRAAEASDLIEYYYQFARGDTSRLDRLRREGGREGRLKTAVIARRLGAIAREVDMPGADKTRDTVDVFSEKFERDMLKLFDKFYRKSDPKMMSHIAKVLQNFNGGHSCVQIYVNQHDFFISKDRVGGAESVGASEIWTTISDPDAPAPKVEAGLAQLFAEIKQTVEIEAQIIQAVFPSPLLVMSTFLQRVFAQSIQLHVERLMEKAAEVGAVSNGVAGQSGTSAPTAAGALAGSDPSTGPGSSSLAFLRTLHMARSMALALVTELKVYDYRSADAGGSSSANRSTFQDASSFSLLGGHTLLGSNSSSAAAGGGSALGSMLDQAVEELFVPYMEGIRYLERESRSLTDLYAAYLLRFSNAHRSAPQIKTSTIFDRVRAQVQAASTSSASSLQPSSAGSTASAATSLTAGAGPGASSSIPATKSTFGFSKLSGLVDRARGGTSSAEPAGTLTVAPEVSTESGGLSATGAEDGDGDLSLEVAERMLRWHAEAIGRCVDLSPASDIPKNAFALLKVLVEAFFQLYVEVALDSAQTTVNGQDVRSTSLPDLSYLSVLRSVELITQLWQHYVNTALLPLASSSVTIRREMAIYNNHCLLKTEGKCDAVLQKSVDNIVAFLTARLATQKKNDFTPKNDDVAFARSNTDACVACCDALGRVASAARRLLGGGKNSEAFLTEVGVTFHGLLLEHFKKFTISADGGILLGQDLSAYQSAVAAFNVPALQDRFDMLRQLGNLFFLPPAVLKSYMREGHLANIEERLLRPYLLRRADYAKDIRDLDTSSGSTMGGTVPSSASHPDVESLSVFSVGSDPGAKADKLAQIMLAMEKRAGSHPAAA</sequence>
<name>A0A0P1BAA6_9BASI</name>
<evidence type="ECO:0000256" key="2">
    <source>
        <dbReference type="ARBA" id="ARBA00022448"/>
    </source>
</evidence>
<evidence type="ECO:0000313" key="9">
    <source>
        <dbReference type="Proteomes" id="UP000054845"/>
    </source>
</evidence>
<feature type="region of interest" description="Disordered" evidence="5">
    <location>
        <begin position="621"/>
        <end position="655"/>
    </location>
</feature>
<feature type="region of interest" description="Disordered" evidence="5">
    <location>
        <begin position="1"/>
        <end position="49"/>
    </location>
</feature>
<evidence type="ECO:0000259" key="7">
    <source>
        <dbReference type="Pfam" id="PF20667"/>
    </source>
</evidence>
<protein>
    <submittedName>
        <fullName evidence="8">Exocyst subunit-Sec10p</fullName>
    </submittedName>
</protein>
<accession>A0A0P1BAA6</accession>
<reference evidence="8 9" key="1">
    <citation type="submission" date="2014-09" db="EMBL/GenBank/DDBJ databases">
        <authorList>
            <person name="Magalhaes I.L.F."/>
            <person name="Oliveira U."/>
            <person name="Santos F.R."/>
            <person name="Vidigal T.H.D.A."/>
            <person name="Brescovit A.D."/>
            <person name="Santos A.J."/>
        </authorList>
    </citation>
    <scope>NUCLEOTIDE SEQUENCE [LARGE SCALE GENOMIC DNA]</scope>
</reference>
<dbReference type="GO" id="GO:0006893">
    <property type="term" value="P:Golgi to plasma membrane transport"/>
    <property type="evidence" value="ECO:0007669"/>
    <property type="project" value="TreeGrafter"/>
</dbReference>
<keyword evidence="3" id="KW-0268">Exocytosis</keyword>
<proteinExistence type="inferred from homology"/>
<feature type="domain" description="Exocyst complex component Sec10-like alpha-helical bundle" evidence="6">
    <location>
        <begin position="222"/>
        <end position="952"/>
    </location>
</feature>
<evidence type="ECO:0000313" key="8">
    <source>
        <dbReference type="EMBL" id="CEH12964.1"/>
    </source>
</evidence>
<dbReference type="PANTHER" id="PTHR12100">
    <property type="entry name" value="SEC10"/>
    <property type="match status" value="1"/>
</dbReference>
<dbReference type="GO" id="GO:0006887">
    <property type="term" value="P:exocytosis"/>
    <property type="evidence" value="ECO:0007669"/>
    <property type="project" value="UniProtKB-KW"/>
</dbReference>
<dbReference type="EMBL" id="CCYA01000192">
    <property type="protein sequence ID" value="CEH12964.1"/>
    <property type="molecule type" value="Genomic_DNA"/>
</dbReference>
<dbReference type="InterPro" id="IPR048625">
    <property type="entry name" value="Sec10_N"/>
</dbReference>
<dbReference type="GO" id="GO:0000145">
    <property type="term" value="C:exocyst"/>
    <property type="evidence" value="ECO:0007669"/>
    <property type="project" value="TreeGrafter"/>
</dbReference>
<feature type="compositionally biased region" description="Low complexity" evidence="5">
    <location>
        <begin position="8"/>
        <end position="35"/>
    </location>
</feature>
<keyword evidence="2" id="KW-0813">Transport</keyword>
<evidence type="ECO:0000256" key="1">
    <source>
        <dbReference type="ARBA" id="ARBA00006572"/>
    </source>
</evidence>
<dbReference type="InterPro" id="IPR048627">
    <property type="entry name" value="Sec10_HB"/>
</dbReference>
<evidence type="ECO:0000259" key="6">
    <source>
        <dbReference type="Pfam" id="PF07393"/>
    </source>
</evidence>
<keyword evidence="9" id="KW-1185">Reference proteome</keyword>
<dbReference type="AlphaFoldDB" id="A0A0P1BAA6"/>